<dbReference type="RefSeq" id="WP_058952522.1">
    <property type="nucleotide sequence ID" value="NZ_CP121776.1"/>
</dbReference>
<evidence type="ECO:0000313" key="1">
    <source>
        <dbReference type="EMBL" id="WMG17608.1"/>
    </source>
</evidence>
<proteinExistence type="predicted"/>
<reference evidence="1 2" key="1">
    <citation type="submission" date="2023-04" db="EMBL/GenBank/DDBJ databases">
        <title>Acinetobacter johnsonii isolate AYTCM encoding NDM-1, OXA-58 and PER-1.</title>
        <authorList>
            <person name="Tian C."/>
            <person name="Wang S."/>
            <person name="Fan X."/>
            <person name="Xia D."/>
        </authorList>
    </citation>
    <scope>NUCLEOTIDE SEQUENCE [LARGE SCALE GENOMIC DNA]</scope>
    <source>
        <strain evidence="1 2">AYTCM</strain>
    </source>
</reference>
<sequence length="96" mass="10357">MRTNLAQQAIQDNLNNDFLQGGTVVLIAPVTLVNRTFDTGDLLSVEYITSLGGIGVTTNGVIVVVVDPTEIRHASTLELKLKRRLTKAEQALAEVP</sequence>
<gene>
    <name evidence="1" type="ORF">QBJ73_14695</name>
</gene>
<dbReference type="AlphaFoldDB" id="A0AAJ6IBC3"/>
<protein>
    <submittedName>
        <fullName evidence="1">Uncharacterized protein</fullName>
    </submittedName>
</protein>
<organism evidence="1 2">
    <name type="scientific">Acinetobacter johnsonii</name>
    <dbReference type="NCBI Taxonomy" id="40214"/>
    <lineage>
        <taxon>Bacteria</taxon>
        <taxon>Pseudomonadati</taxon>
        <taxon>Pseudomonadota</taxon>
        <taxon>Gammaproteobacteria</taxon>
        <taxon>Moraxellales</taxon>
        <taxon>Moraxellaceae</taxon>
        <taxon>Acinetobacter</taxon>
    </lineage>
</organism>
<name>A0AAJ6IBC3_ACIJO</name>
<evidence type="ECO:0000313" key="2">
    <source>
        <dbReference type="Proteomes" id="UP001244586"/>
    </source>
</evidence>
<dbReference type="Proteomes" id="UP001244586">
    <property type="component" value="Chromosome"/>
</dbReference>
<keyword evidence="2" id="KW-1185">Reference proteome</keyword>
<dbReference type="EMBL" id="CP121776">
    <property type="protein sequence ID" value="WMG17608.1"/>
    <property type="molecule type" value="Genomic_DNA"/>
</dbReference>
<accession>A0AAJ6IBC3</accession>